<keyword evidence="1" id="KW-1133">Transmembrane helix</keyword>
<evidence type="ECO:0000256" key="1">
    <source>
        <dbReference type="SAM" id="Phobius"/>
    </source>
</evidence>
<organism evidence="3 4">
    <name type="scientific">Caenorhabditis tropicalis</name>
    <dbReference type="NCBI Taxonomy" id="1561998"/>
    <lineage>
        <taxon>Eukaryota</taxon>
        <taxon>Metazoa</taxon>
        <taxon>Ecdysozoa</taxon>
        <taxon>Nematoda</taxon>
        <taxon>Chromadorea</taxon>
        <taxon>Rhabditida</taxon>
        <taxon>Rhabditina</taxon>
        <taxon>Rhabditomorpha</taxon>
        <taxon>Rhabditoidea</taxon>
        <taxon>Rhabditidae</taxon>
        <taxon>Peloderinae</taxon>
        <taxon>Caenorhabditis</taxon>
    </lineage>
</organism>
<protein>
    <submittedName>
        <fullName evidence="4">CX domain-containing protein</fullName>
    </submittedName>
</protein>
<accession>A0A1I7UAV5</accession>
<feature type="domain" description="CX" evidence="2">
    <location>
        <begin position="222"/>
        <end position="281"/>
    </location>
</feature>
<dbReference type="eggNOG" id="ENOG502THNZ">
    <property type="taxonomic scope" value="Eukaryota"/>
</dbReference>
<dbReference type="AlphaFoldDB" id="A0A1I7UAV5"/>
<name>A0A1I7UAV5_9PELO</name>
<sequence length="380" mass="45495">MEDSNNFEIKENVKGKRYIIHPESPIQFEKYKYYWNESHPNLNDSLNICEYRISWMIDSKELEQTYSPEGIQMKSLFYHCHFAQSCMGLECKIDSRLLVPPMYIHPFSVSTKLRNFRFLTIFISVFWFFKKMLRRDMQRTERLQRHYQMNGHVEQGPPSYASVFSLFPPSYEDVISQDEFYKKFIRAAYSRNLNKFDFHNDKDGMHYVIRPDEPLEFEKYKYYWNKTHEDFKDKLNICEYQIDDLKDARELTHTYFPNGKRLRSMFFYCYFPYGCVGMECAVEARLVLGMSFLAIVFLTIYVIRRRIIHEIKQMEKFRERNSRPPRESGPRYISPMVVSADVPEAPPPAYNTMFESAPPSYESVIRDKVTYTLPSYSSSA</sequence>
<feature type="domain" description="CX" evidence="2">
    <location>
        <begin position="33"/>
        <end position="92"/>
    </location>
</feature>
<dbReference type="WBParaSite" id="Csp11.Scaffold629.g16624.t1">
    <property type="protein sequence ID" value="Csp11.Scaffold629.g16624.t1"/>
    <property type="gene ID" value="Csp11.Scaffold629.g16624"/>
</dbReference>
<feature type="transmembrane region" description="Helical" evidence="1">
    <location>
        <begin position="286"/>
        <end position="303"/>
    </location>
</feature>
<dbReference type="Pfam" id="PF01705">
    <property type="entry name" value="CX"/>
    <property type="match status" value="2"/>
</dbReference>
<dbReference type="PANTHER" id="PTHR47520">
    <property type="entry name" value="CX DOMAIN-CONTAINING PROTEIN-RELATED"/>
    <property type="match status" value="1"/>
</dbReference>
<evidence type="ECO:0000259" key="2">
    <source>
        <dbReference type="Pfam" id="PF01705"/>
    </source>
</evidence>
<evidence type="ECO:0000313" key="3">
    <source>
        <dbReference type="Proteomes" id="UP000095282"/>
    </source>
</evidence>
<keyword evidence="1" id="KW-0812">Transmembrane</keyword>
<evidence type="ECO:0000313" key="4">
    <source>
        <dbReference type="WBParaSite" id="Csp11.Scaffold629.g16624.t1"/>
    </source>
</evidence>
<dbReference type="PANTHER" id="PTHR47520:SF4">
    <property type="entry name" value="CX DOMAIN-CONTAINING PROTEIN"/>
    <property type="match status" value="1"/>
</dbReference>
<reference evidence="4" key="1">
    <citation type="submission" date="2016-11" db="UniProtKB">
        <authorList>
            <consortium name="WormBaseParasite"/>
        </authorList>
    </citation>
    <scope>IDENTIFICATION</scope>
</reference>
<keyword evidence="1" id="KW-0472">Membrane</keyword>
<dbReference type="Proteomes" id="UP000095282">
    <property type="component" value="Unplaced"/>
</dbReference>
<keyword evidence="3" id="KW-1185">Reference proteome</keyword>
<proteinExistence type="predicted"/>
<dbReference type="InterPro" id="IPR002619">
    <property type="entry name" value="CX"/>
</dbReference>